<keyword evidence="2" id="KW-0378">Hydrolase</keyword>
<dbReference type="SUPFAM" id="SSF55816">
    <property type="entry name" value="5'-nucleotidase (syn. UDP-sugar hydrolase), C-terminal domain"/>
    <property type="match status" value="1"/>
</dbReference>
<dbReference type="GO" id="GO:0008253">
    <property type="term" value="F:5'-nucleotidase activity"/>
    <property type="evidence" value="ECO:0007669"/>
    <property type="project" value="UniProtKB-EC"/>
</dbReference>
<proteinExistence type="predicted"/>
<dbReference type="PANTHER" id="PTHR11575:SF6">
    <property type="entry name" value="2',3'-CYCLIC-NUCLEOTIDE 2'-PHOSPHODIESTERASE_3'-NUCLEOTIDASE"/>
    <property type="match status" value="1"/>
</dbReference>
<accession>A0A3B0V9R7</accession>
<dbReference type="InterPro" id="IPR008334">
    <property type="entry name" value="5'-Nucleotdase_C"/>
</dbReference>
<dbReference type="Pfam" id="PF02872">
    <property type="entry name" value="5_nucleotid_C"/>
    <property type="match status" value="1"/>
</dbReference>
<dbReference type="InterPro" id="IPR036907">
    <property type="entry name" value="5'-Nucleotdase_C_sf"/>
</dbReference>
<dbReference type="GO" id="GO:0008768">
    <property type="term" value="F:UDP-sugar diphosphatase activity"/>
    <property type="evidence" value="ECO:0007669"/>
    <property type="project" value="UniProtKB-EC"/>
</dbReference>
<dbReference type="GO" id="GO:0030288">
    <property type="term" value="C:outer membrane-bounded periplasmic space"/>
    <property type="evidence" value="ECO:0007669"/>
    <property type="project" value="TreeGrafter"/>
</dbReference>
<dbReference type="Gene3D" id="3.90.780.10">
    <property type="entry name" value="5'-Nucleotidase, C-terminal domain"/>
    <property type="match status" value="1"/>
</dbReference>
<dbReference type="GO" id="GO:0009166">
    <property type="term" value="P:nucleotide catabolic process"/>
    <property type="evidence" value="ECO:0007669"/>
    <property type="project" value="InterPro"/>
</dbReference>
<dbReference type="InterPro" id="IPR006179">
    <property type="entry name" value="5_nucleotidase/apyrase"/>
</dbReference>
<protein>
    <submittedName>
        <fullName evidence="2">5'-nucleotidase 2',3'-cyclic-nucleotide 2'-phosphodiesterase Putative UDP-sugar hydrolase</fullName>
        <ecNumber evidence="2">3.1.3.5</ecNumber>
        <ecNumber evidence="2">3.1.4.16</ecNumber>
        <ecNumber evidence="2">3.6.1.45</ecNumber>
    </submittedName>
</protein>
<dbReference type="PRINTS" id="PR01607">
    <property type="entry name" value="APYRASEFAMLY"/>
</dbReference>
<dbReference type="AlphaFoldDB" id="A0A3B0V9R7"/>
<dbReference type="GO" id="GO:0008663">
    <property type="term" value="F:2',3'-cyclic-nucleotide 2'-phosphodiesterase activity"/>
    <property type="evidence" value="ECO:0007669"/>
    <property type="project" value="UniProtKB-EC"/>
</dbReference>
<organism evidence="2">
    <name type="scientific">hydrothermal vent metagenome</name>
    <dbReference type="NCBI Taxonomy" id="652676"/>
    <lineage>
        <taxon>unclassified sequences</taxon>
        <taxon>metagenomes</taxon>
        <taxon>ecological metagenomes</taxon>
    </lineage>
</organism>
<dbReference type="PANTHER" id="PTHR11575">
    <property type="entry name" value="5'-NUCLEOTIDASE-RELATED"/>
    <property type="match status" value="1"/>
</dbReference>
<name>A0A3B0V9R7_9ZZZZ</name>
<gene>
    <name evidence="2" type="ORF">MNBD_BACTEROID07-819</name>
</gene>
<feature type="domain" description="5'-Nucleotidase C-terminal" evidence="1">
    <location>
        <begin position="34"/>
        <end position="213"/>
    </location>
</feature>
<reference evidence="2" key="1">
    <citation type="submission" date="2018-06" db="EMBL/GenBank/DDBJ databases">
        <authorList>
            <person name="Zhirakovskaya E."/>
        </authorList>
    </citation>
    <scope>NUCLEOTIDE SEQUENCE</scope>
</reference>
<evidence type="ECO:0000259" key="1">
    <source>
        <dbReference type="Pfam" id="PF02872"/>
    </source>
</evidence>
<dbReference type="EMBL" id="UOET01000271">
    <property type="protein sequence ID" value="VAW28664.1"/>
    <property type="molecule type" value="Genomic_DNA"/>
</dbReference>
<dbReference type="EC" id="3.1.3.5" evidence="2"/>
<sequence>GHLRSMSGYKPDSAFMHKFMPDFVKVQKFVNRPIGKFTKGIDARNALFGPSAFVDIIHRLQLKDTHAEISIVSLLSMNARIDKGNFYMRDLFKLYRYENYLYTMKLSGREIKNILEYSYSLWFNTMRSKKDHLLLFKTNTGGNLVKSKWTGRPFLKNAYYNFNSAAGIKYIVDVSKKPGSRITILSMTNGKPFDMNKMYTVAINSYQGNGGGSTLTEGAGLSRKELAKRLISSSKKDIRYLMMQWIESQKELTPKALDDWKVIPEKWVKPAAKKDRELLFGK</sequence>
<dbReference type="EC" id="3.6.1.45" evidence="2"/>
<evidence type="ECO:0000313" key="2">
    <source>
        <dbReference type="EMBL" id="VAW28664.1"/>
    </source>
</evidence>
<dbReference type="EC" id="3.1.4.16" evidence="2"/>
<feature type="non-terminal residue" evidence="2">
    <location>
        <position position="1"/>
    </location>
</feature>